<dbReference type="OrthoDB" id="438553at2759"/>
<dbReference type="AlphaFoldDB" id="A0A9W9YS79"/>
<evidence type="ECO:0000256" key="4">
    <source>
        <dbReference type="ARBA" id="ARBA00022679"/>
    </source>
</evidence>
<keyword evidence="9" id="KW-1185">Reference proteome</keyword>
<organism evidence="8 9">
    <name type="scientific">Desmophyllum pertusum</name>
    <dbReference type="NCBI Taxonomy" id="174260"/>
    <lineage>
        <taxon>Eukaryota</taxon>
        <taxon>Metazoa</taxon>
        <taxon>Cnidaria</taxon>
        <taxon>Anthozoa</taxon>
        <taxon>Hexacorallia</taxon>
        <taxon>Scleractinia</taxon>
        <taxon>Caryophylliina</taxon>
        <taxon>Caryophylliidae</taxon>
        <taxon>Desmophyllum</taxon>
    </lineage>
</organism>
<dbReference type="PANTHER" id="PTHR12049:SF7">
    <property type="entry name" value="PROTEIN ARGININE METHYLTRANSFERASE NDUFAF7, MITOCHONDRIAL"/>
    <property type="match status" value="1"/>
</dbReference>
<dbReference type="PANTHER" id="PTHR12049">
    <property type="entry name" value="PROTEIN ARGININE METHYLTRANSFERASE NDUFAF7, MITOCHONDRIAL"/>
    <property type="match status" value="1"/>
</dbReference>
<keyword evidence="3 7" id="KW-0489">Methyltransferase</keyword>
<accession>A0A9W9YS79</accession>
<name>A0A9W9YS79_9CNID</name>
<dbReference type="GO" id="GO:0032259">
    <property type="term" value="P:methylation"/>
    <property type="evidence" value="ECO:0007669"/>
    <property type="project" value="UniProtKB-KW"/>
</dbReference>
<comment type="caution">
    <text evidence="8">The sequence shown here is derived from an EMBL/GenBank/DDBJ whole genome shotgun (WGS) entry which is preliminary data.</text>
</comment>
<dbReference type="InterPro" id="IPR038375">
    <property type="entry name" value="NDUFAF7_sf"/>
</dbReference>
<dbReference type="GO" id="GO:0016787">
    <property type="term" value="F:hydrolase activity"/>
    <property type="evidence" value="ECO:0007669"/>
    <property type="project" value="UniProtKB-KW"/>
</dbReference>
<dbReference type="InterPro" id="IPR029063">
    <property type="entry name" value="SAM-dependent_MTases_sf"/>
</dbReference>
<evidence type="ECO:0000313" key="8">
    <source>
        <dbReference type="EMBL" id="KAJ7365290.1"/>
    </source>
</evidence>
<evidence type="ECO:0000256" key="5">
    <source>
        <dbReference type="ARBA" id="ARBA00023128"/>
    </source>
</evidence>
<keyword evidence="4 7" id="KW-0808">Transferase</keyword>
<gene>
    <name evidence="8" type="primary">NDUFAF7_2</name>
    <name evidence="8" type="ORF">OS493_005393</name>
</gene>
<dbReference type="SUPFAM" id="SSF53335">
    <property type="entry name" value="S-adenosyl-L-methionine-dependent methyltransferases"/>
    <property type="match status" value="1"/>
</dbReference>
<dbReference type="InterPro" id="IPR003788">
    <property type="entry name" value="NDUFAF7"/>
</dbReference>
<evidence type="ECO:0000256" key="1">
    <source>
        <dbReference type="ARBA" id="ARBA00004173"/>
    </source>
</evidence>
<comment type="catalytic activity">
    <reaction evidence="6 7">
        <text>L-arginyl-[protein] + 2 S-adenosyl-L-methionine = N(omega),N(omega)'-dimethyl-L-arginyl-[protein] + 2 S-adenosyl-L-homocysteine + 2 H(+)</text>
        <dbReference type="Rhea" id="RHEA:48108"/>
        <dbReference type="Rhea" id="RHEA-COMP:10532"/>
        <dbReference type="Rhea" id="RHEA-COMP:11992"/>
        <dbReference type="ChEBI" id="CHEBI:15378"/>
        <dbReference type="ChEBI" id="CHEBI:29965"/>
        <dbReference type="ChEBI" id="CHEBI:57856"/>
        <dbReference type="ChEBI" id="CHEBI:59789"/>
        <dbReference type="ChEBI" id="CHEBI:88221"/>
        <dbReference type="EC" id="2.1.1.320"/>
    </reaction>
</comment>
<evidence type="ECO:0000313" key="9">
    <source>
        <dbReference type="Proteomes" id="UP001163046"/>
    </source>
</evidence>
<dbReference type="GO" id="GO:0032981">
    <property type="term" value="P:mitochondrial respiratory chain complex I assembly"/>
    <property type="evidence" value="ECO:0007669"/>
    <property type="project" value="TreeGrafter"/>
</dbReference>
<evidence type="ECO:0000256" key="7">
    <source>
        <dbReference type="RuleBase" id="RU364114"/>
    </source>
</evidence>
<proteinExistence type="inferred from homology"/>
<protein>
    <recommendedName>
        <fullName evidence="7">Protein arginine methyltransferase NDUFAF7</fullName>
        <ecNumber evidence="7">2.1.1.320</ecNumber>
    </recommendedName>
</protein>
<reference evidence="8" key="1">
    <citation type="submission" date="2023-01" db="EMBL/GenBank/DDBJ databases">
        <title>Genome assembly of the deep-sea coral Lophelia pertusa.</title>
        <authorList>
            <person name="Herrera S."/>
            <person name="Cordes E."/>
        </authorList>
    </citation>
    <scope>NUCLEOTIDE SEQUENCE</scope>
    <source>
        <strain evidence="8">USNM1676648</strain>
        <tissue evidence="8">Polyp</tissue>
    </source>
</reference>
<evidence type="ECO:0000256" key="2">
    <source>
        <dbReference type="ARBA" id="ARBA00005891"/>
    </source>
</evidence>
<dbReference type="Proteomes" id="UP001163046">
    <property type="component" value="Unassembled WGS sequence"/>
</dbReference>
<comment type="function">
    <text evidence="7">Arginine methyltransferase involved in the assembly or stability of mitochondrial NADH:ubiquinone oxidoreductase complex (complex I).</text>
</comment>
<dbReference type="GO" id="GO:0035243">
    <property type="term" value="F:protein-arginine omega-N symmetric methyltransferase activity"/>
    <property type="evidence" value="ECO:0007669"/>
    <property type="project" value="UniProtKB-EC"/>
</dbReference>
<dbReference type="GO" id="GO:0005739">
    <property type="term" value="C:mitochondrion"/>
    <property type="evidence" value="ECO:0007669"/>
    <property type="project" value="UniProtKB-SubCell"/>
</dbReference>
<dbReference type="Pfam" id="PF02636">
    <property type="entry name" value="Methyltransf_28"/>
    <property type="match status" value="1"/>
</dbReference>
<dbReference type="EC" id="2.1.1.320" evidence="7"/>
<evidence type="ECO:0000256" key="3">
    <source>
        <dbReference type="ARBA" id="ARBA00022603"/>
    </source>
</evidence>
<sequence>MRAAVQDVSPFCYKRRVTQTGIPVFWYRAIQDVRHDGNCFFLAHEFFDALPVHQFQKTDQGWREVLVDVLPEKGSSQLRFVLAPGPTLTSQTLVPQGTSWNQIEVCPQGGAVVEHMSEAIAEHGGCALIVDYGEDVSKRHTLRAFKKHKLHDVLEDPGNADVTANVDFSYLRKATRGKVQSFGPVTQSSFLHQMGIDTRMKVLLENADSSQAEQLRSGYRMLTSAAEMGEKFKCFSLVQHGLPEPAAFR</sequence>
<evidence type="ECO:0000256" key="6">
    <source>
        <dbReference type="ARBA" id="ARBA00048612"/>
    </source>
</evidence>
<keyword evidence="5 7" id="KW-0496">Mitochondrion</keyword>
<keyword evidence="8" id="KW-0378">Hydrolase</keyword>
<dbReference type="EMBL" id="MU827303">
    <property type="protein sequence ID" value="KAJ7365290.1"/>
    <property type="molecule type" value="Genomic_DNA"/>
</dbReference>
<comment type="subcellular location">
    <subcellularLocation>
        <location evidence="1 7">Mitochondrion</location>
    </subcellularLocation>
</comment>
<comment type="similarity">
    <text evidence="2 7">Belongs to the NDUFAF7 family.</text>
</comment>
<dbReference type="Gene3D" id="3.40.50.12710">
    <property type="match status" value="1"/>
</dbReference>